<dbReference type="PANTHER" id="PTHR48013:SF9">
    <property type="entry name" value="DUAL SPECIFICITY MITOGEN-ACTIVATED PROTEIN KINASE KINASE 5"/>
    <property type="match status" value="1"/>
</dbReference>
<gene>
    <name evidence="12" type="ORF">OFUS_LOCUS20847</name>
</gene>
<evidence type="ECO:0000256" key="9">
    <source>
        <dbReference type="ARBA" id="ARBA00049299"/>
    </source>
</evidence>
<evidence type="ECO:0000256" key="10">
    <source>
        <dbReference type="ARBA" id="ARBA00051693"/>
    </source>
</evidence>
<evidence type="ECO:0000256" key="2">
    <source>
        <dbReference type="ARBA" id="ARBA00022679"/>
    </source>
</evidence>
<comment type="catalytic activity">
    <reaction evidence="9">
        <text>L-threonyl-[protein] + ATP = O-phospho-L-threonyl-[protein] + ADP + H(+)</text>
        <dbReference type="Rhea" id="RHEA:46608"/>
        <dbReference type="Rhea" id="RHEA-COMP:11060"/>
        <dbReference type="Rhea" id="RHEA-COMP:11605"/>
        <dbReference type="ChEBI" id="CHEBI:15378"/>
        <dbReference type="ChEBI" id="CHEBI:30013"/>
        <dbReference type="ChEBI" id="CHEBI:30616"/>
        <dbReference type="ChEBI" id="CHEBI:61977"/>
        <dbReference type="ChEBI" id="CHEBI:456216"/>
        <dbReference type="EC" id="2.7.12.2"/>
    </reaction>
</comment>
<dbReference type="PROSITE" id="PS50011">
    <property type="entry name" value="PROTEIN_KINASE_DOM"/>
    <property type="match status" value="1"/>
</dbReference>
<dbReference type="GO" id="GO:0004708">
    <property type="term" value="F:MAP kinase kinase activity"/>
    <property type="evidence" value="ECO:0007669"/>
    <property type="project" value="UniProtKB-EC"/>
</dbReference>
<dbReference type="AlphaFoldDB" id="A0A8J1TYF0"/>
<dbReference type="FunFam" id="3.30.200.20:FF:000040">
    <property type="entry name" value="Dual specificity mitogen-activated protein kinase kinase"/>
    <property type="match status" value="1"/>
</dbReference>
<dbReference type="PANTHER" id="PTHR48013">
    <property type="entry name" value="DUAL SPECIFICITY MITOGEN-ACTIVATED PROTEIN KINASE KINASE 5-RELATED"/>
    <property type="match status" value="1"/>
</dbReference>
<feature type="compositionally biased region" description="Polar residues" evidence="11">
    <location>
        <begin position="108"/>
        <end position="129"/>
    </location>
</feature>
<protein>
    <recommendedName>
        <fullName evidence="7">mitogen-activated protein kinase kinase</fullName>
        <ecNumber evidence="7">2.7.12.2</ecNumber>
    </recommendedName>
</protein>
<evidence type="ECO:0000256" key="4">
    <source>
        <dbReference type="ARBA" id="ARBA00022777"/>
    </source>
</evidence>
<dbReference type="Gene3D" id="3.10.20.90">
    <property type="entry name" value="Phosphatidylinositol 3-kinase Catalytic Subunit, Chain A, domain 1"/>
    <property type="match status" value="1"/>
</dbReference>
<comment type="catalytic activity">
    <reaction evidence="8">
        <text>L-seryl-[protein] + ATP = O-phospho-L-seryl-[protein] + ADP + H(+)</text>
        <dbReference type="Rhea" id="RHEA:17989"/>
        <dbReference type="Rhea" id="RHEA-COMP:9863"/>
        <dbReference type="Rhea" id="RHEA-COMP:11604"/>
        <dbReference type="ChEBI" id="CHEBI:15378"/>
        <dbReference type="ChEBI" id="CHEBI:29999"/>
        <dbReference type="ChEBI" id="CHEBI:30616"/>
        <dbReference type="ChEBI" id="CHEBI:83421"/>
        <dbReference type="ChEBI" id="CHEBI:456216"/>
        <dbReference type="EC" id="2.7.12.2"/>
    </reaction>
</comment>
<dbReference type="Pfam" id="PF00564">
    <property type="entry name" value="PB1"/>
    <property type="match status" value="1"/>
</dbReference>
<feature type="region of interest" description="Disordered" evidence="11">
    <location>
        <begin position="108"/>
        <end position="132"/>
    </location>
</feature>
<keyword evidence="1" id="KW-0723">Serine/threonine-protein kinase</keyword>
<dbReference type="InterPro" id="IPR017441">
    <property type="entry name" value="Protein_kinase_ATP_BS"/>
</dbReference>
<evidence type="ECO:0000256" key="11">
    <source>
        <dbReference type="SAM" id="MobiDB-lite"/>
    </source>
</evidence>
<dbReference type="PROSITE" id="PS00107">
    <property type="entry name" value="PROTEIN_KINASE_ATP"/>
    <property type="match status" value="1"/>
</dbReference>
<evidence type="ECO:0000256" key="7">
    <source>
        <dbReference type="ARBA" id="ARBA00038999"/>
    </source>
</evidence>
<dbReference type="SUPFAM" id="SSF56112">
    <property type="entry name" value="Protein kinase-like (PK-like)"/>
    <property type="match status" value="1"/>
</dbReference>
<comment type="caution">
    <text evidence="12">The sequence shown here is derived from an EMBL/GenBank/DDBJ whole genome shotgun (WGS) entry which is preliminary data.</text>
</comment>
<dbReference type="OrthoDB" id="10252354at2759"/>
<evidence type="ECO:0000313" key="12">
    <source>
        <dbReference type="EMBL" id="CAH1796439.1"/>
    </source>
</evidence>
<evidence type="ECO:0000256" key="5">
    <source>
        <dbReference type="ARBA" id="ARBA00022840"/>
    </source>
</evidence>
<dbReference type="GO" id="GO:0004674">
    <property type="term" value="F:protein serine/threonine kinase activity"/>
    <property type="evidence" value="ECO:0007669"/>
    <property type="project" value="UniProtKB-KW"/>
</dbReference>
<evidence type="ECO:0000256" key="6">
    <source>
        <dbReference type="ARBA" id="ARBA00038035"/>
    </source>
</evidence>
<reference evidence="12" key="1">
    <citation type="submission" date="2022-03" db="EMBL/GenBank/DDBJ databases">
        <authorList>
            <person name="Martin C."/>
        </authorList>
    </citation>
    <scope>NUCLEOTIDE SEQUENCE</scope>
</reference>
<dbReference type="SMART" id="SM00220">
    <property type="entry name" value="S_TKc"/>
    <property type="match status" value="1"/>
</dbReference>
<accession>A0A8J1TYF0</accession>
<dbReference type="EMBL" id="CAIIXF020000010">
    <property type="protein sequence ID" value="CAH1796439.1"/>
    <property type="molecule type" value="Genomic_DNA"/>
</dbReference>
<name>A0A8J1TYF0_OWEFU</name>
<dbReference type="Gene3D" id="1.10.510.10">
    <property type="entry name" value="Transferase(Phosphotransferase) domain 1"/>
    <property type="match status" value="1"/>
</dbReference>
<keyword evidence="13" id="KW-1185">Reference proteome</keyword>
<dbReference type="Proteomes" id="UP000749559">
    <property type="component" value="Unassembled WGS sequence"/>
</dbReference>
<dbReference type="InterPro" id="IPR000719">
    <property type="entry name" value="Prot_kinase_dom"/>
</dbReference>
<proteinExistence type="inferred from homology"/>
<comment type="similarity">
    <text evidence="6">Belongs to the protein kinase superfamily. STE Ser/Thr protein kinase family. MAP kinase kinase subfamily.</text>
</comment>
<dbReference type="PROSITE" id="PS00108">
    <property type="entry name" value="PROTEIN_KINASE_ST"/>
    <property type="match status" value="1"/>
</dbReference>
<dbReference type="InterPro" id="IPR053793">
    <property type="entry name" value="PB1-like"/>
</dbReference>
<dbReference type="PROSITE" id="PS51745">
    <property type="entry name" value="PB1"/>
    <property type="match status" value="1"/>
</dbReference>
<organism evidence="12 13">
    <name type="scientific">Owenia fusiformis</name>
    <name type="common">Polychaete worm</name>
    <dbReference type="NCBI Taxonomy" id="6347"/>
    <lineage>
        <taxon>Eukaryota</taxon>
        <taxon>Metazoa</taxon>
        <taxon>Spiralia</taxon>
        <taxon>Lophotrochozoa</taxon>
        <taxon>Annelida</taxon>
        <taxon>Polychaeta</taxon>
        <taxon>Sedentaria</taxon>
        <taxon>Canalipalpata</taxon>
        <taxon>Sabellida</taxon>
        <taxon>Oweniida</taxon>
        <taxon>Oweniidae</taxon>
        <taxon>Owenia</taxon>
    </lineage>
</organism>
<evidence type="ECO:0000256" key="1">
    <source>
        <dbReference type="ARBA" id="ARBA00022527"/>
    </source>
</evidence>
<keyword evidence="4" id="KW-0418">Kinase</keyword>
<dbReference type="GO" id="GO:0005524">
    <property type="term" value="F:ATP binding"/>
    <property type="evidence" value="ECO:0007669"/>
    <property type="project" value="UniProtKB-UniRule"/>
</dbReference>
<evidence type="ECO:0000313" key="13">
    <source>
        <dbReference type="Proteomes" id="UP000749559"/>
    </source>
</evidence>
<keyword evidence="5" id="KW-0067">ATP-binding</keyword>
<evidence type="ECO:0000256" key="3">
    <source>
        <dbReference type="ARBA" id="ARBA00022741"/>
    </source>
</evidence>
<dbReference type="InterPro" id="IPR011009">
    <property type="entry name" value="Kinase-like_dom_sf"/>
</dbReference>
<dbReference type="SUPFAM" id="SSF54277">
    <property type="entry name" value="CAD &amp; PB1 domains"/>
    <property type="match status" value="1"/>
</dbReference>
<dbReference type="EC" id="2.7.12.2" evidence="7"/>
<comment type="catalytic activity">
    <reaction evidence="10">
        <text>L-tyrosyl-[protein] + ATP = O-phospho-L-tyrosyl-[protein] + ADP + H(+)</text>
        <dbReference type="Rhea" id="RHEA:10596"/>
        <dbReference type="Rhea" id="RHEA-COMP:10136"/>
        <dbReference type="Rhea" id="RHEA-COMP:20101"/>
        <dbReference type="ChEBI" id="CHEBI:15378"/>
        <dbReference type="ChEBI" id="CHEBI:30616"/>
        <dbReference type="ChEBI" id="CHEBI:46858"/>
        <dbReference type="ChEBI" id="CHEBI:61978"/>
        <dbReference type="ChEBI" id="CHEBI:456216"/>
        <dbReference type="EC" id="2.7.12.2"/>
    </reaction>
</comment>
<sequence length="437" mass="49340">MDSSHFVIRIQTDDDECMDWTVREETATFDNVLQVISKALPDTPVYAFDYDDEEDDDRITVRTQEEMTNMISMYYSSCQRGGTFTQPLVIYPRVGKQPEKRNKLNLKIQTSKKSEQQATPKVTPPVQTSHKQKEGDIEAILACGQINHGDLHIDQILGNGSSGTVYKAVHQPTRTPMALKVIQLDIAVEVQTQIISELEILYKCNSPYIIGFYGAYFIENKISMCTEWMDGGSLDKYGRVPEPVLGRISLAVVRGLQYLWSLKVMHRDVKPSNILVNTAGHVKLCDFGVSVQLVNSIAKTYIGTNAYMAPERIQGQEYNIFSEVWSLGISLFEMAIGRFPYDTVVQQQLNSSPMALLNTIVKDAPPILPVGQFSDAFIHLVSQCMQKEPKSRPNPGALLQYPFMATYADDNVEVIAFWVRNKLEEIFLRQSKQKLSS</sequence>
<keyword evidence="2" id="KW-0808">Transferase</keyword>
<dbReference type="InterPro" id="IPR000270">
    <property type="entry name" value="PB1_dom"/>
</dbReference>
<dbReference type="InterPro" id="IPR008271">
    <property type="entry name" value="Ser/Thr_kinase_AS"/>
</dbReference>
<evidence type="ECO:0000256" key="8">
    <source>
        <dbReference type="ARBA" id="ARBA00049014"/>
    </source>
</evidence>
<keyword evidence="3" id="KW-0547">Nucleotide-binding</keyword>
<dbReference type="Pfam" id="PF00069">
    <property type="entry name" value="Pkinase"/>
    <property type="match status" value="1"/>
</dbReference>
<dbReference type="Gene3D" id="3.30.200.20">
    <property type="entry name" value="Phosphorylase Kinase, domain 1"/>
    <property type="match status" value="1"/>
</dbReference>
<dbReference type="FunFam" id="1.10.510.10:FF:000296">
    <property type="entry name" value="Dual specificity mitogen-activated protein kinase kinase 5"/>
    <property type="match status" value="1"/>
</dbReference>